<gene>
    <name evidence="18" type="primary">ilvG</name>
    <name evidence="18" type="ordered locus">BVAF_595</name>
</gene>
<feature type="domain" description="Thiamine pyrophosphate enzyme N-terminal TPP-binding" evidence="17">
    <location>
        <begin position="1"/>
        <end position="115"/>
    </location>
</feature>
<dbReference type="Pfam" id="PF00205">
    <property type="entry name" value="TPP_enzyme_M"/>
    <property type="match status" value="1"/>
</dbReference>
<evidence type="ECO:0000259" key="15">
    <source>
        <dbReference type="Pfam" id="PF00205"/>
    </source>
</evidence>
<dbReference type="InterPro" id="IPR000399">
    <property type="entry name" value="TPP-bd_CS"/>
</dbReference>
<dbReference type="GO" id="GO:0050660">
    <property type="term" value="F:flavin adenine dinucleotide binding"/>
    <property type="evidence" value="ECO:0007669"/>
    <property type="project" value="InterPro"/>
</dbReference>
<dbReference type="FunFam" id="3.40.50.1220:FF:000008">
    <property type="entry name" value="Acetolactate synthase"/>
    <property type="match status" value="1"/>
</dbReference>
<dbReference type="Gene3D" id="3.40.50.1220">
    <property type="entry name" value="TPP-binding domain"/>
    <property type="match status" value="1"/>
</dbReference>
<dbReference type="KEGG" id="bva:BVAF_595"/>
<dbReference type="GO" id="GO:0003984">
    <property type="term" value="F:acetolactate synthase activity"/>
    <property type="evidence" value="ECO:0007669"/>
    <property type="project" value="UniProtKB-EC"/>
</dbReference>
<keyword evidence="6" id="KW-0285">Flavoprotein</keyword>
<dbReference type="PANTHER" id="PTHR18968:SF142">
    <property type="entry name" value="ACETOLACTATE SYNTHASE"/>
    <property type="match status" value="1"/>
</dbReference>
<dbReference type="RefSeq" id="WP_013516894.1">
    <property type="nucleotide sequence ID" value="NC_014909.2"/>
</dbReference>
<dbReference type="NCBIfam" id="TIGR00118">
    <property type="entry name" value="acolac_lg"/>
    <property type="match status" value="1"/>
</dbReference>
<keyword evidence="8 14" id="KW-0479">Metal-binding</keyword>
<dbReference type="InterPro" id="IPR045229">
    <property type="entry name" value="TPP_enz"/>
</dbReference>
<sequence length="560" mass="60949">MNGAQWVIKELQQRGVDVIFGYPGGAIMPMYDALFDSEIKHLLCRHEQGAIIAAIGYARATGRVGVCFATSGPGATNLITGLADALLDSIPIIAITGQVGLKFIGTDAFQEIDVLGLSLACTKHSFLVHSLDVLPDIIDEAFSIALYGRQGPVLIDIPKDIQLSSSREGGIFSFAQASVKNDKHSVCNHHIYTNKDNIALARVLMSQSKCPVIYVGGGVGMAGAVLSLRKFIANTGIPTVVTLKGLGAPDYTEDYYLGMLGMHGNQAANLAVQQCDLLIVIGARFDDRVTGELNTFAPKAKIIHLDIDLAEFNKLRTAHVCISGSLNDLLLELTQTLSIALWQEQVKLLKSKYKWSYDSGNDKISAPVLLKTISDNAPVDTIITTDVGQHQMWAAQHMQFNRPENFITSGGLGTMGFGTPAAIGAQIGRPNDMVICVSGDGSFMMNVQELATIKRRKLPIKIILLDNKRLGMVRQWQELFFDKRYSETILDDNPDFLILAKAFNISGVYISQRSQILDAIDMLFSNTGPFLLHALIDESANVWPLVPPGASNDSMLIRNE</sequence>
<protein>
    <recommendedName>
        <fullName evidence="4 14">Acetolactate synthase</fullName>
        <ecNumber evidence="4 14">2.2.1.6</ecNumber>
    </recommendedName>
</protein>
<keyword evidence="7 14" id="KW-0808">Transferase</keyword>
<dbReference type="InterPro" id="IPR012001">
    <property type="entry name" value="Thiamin_PyroP_enz_TPP-bd_dom"/>
</dbReference>
<keyword evidence="9" id="KW-0274">FAD</keyword>
<accession>E8Q6K0</accession>
<dbReference type="FunFam" id="3.40.50.970:FF:000007">
    <property type="entry name" value="Acetolactate synthase"/>
    <property type="match status" value="1"/>
</dbReference>
<dbReference type="InterPro" id="IPR011766">
    <property type="entry name" value="TPP_enzyme_TPP-bd"/>
</dbReference>
<dbReference type="SUPFAM" id="SSF52518">
    <property type="entry name" value="Thiamin diphosphate-binding fold (THDP-binding)"/>
    <property type="match status" value="2"/>
</dbReference>
<keyword evidence="12 14" id="KW-0100">Branched-chain amino acid biosynthesis</keyword>
<keyword evidence="11 14" id="KW-0786">Thiamine pyrophosphate</keyword>
<evidence type="ECO:0000256" key="11">
    <source>
        <dbReference type="ARBA" id="ARBA00023052"/>
    </source>
</evidence>
<evidence type="ECO:0000313" key="19">
    <source>
        <dbReference type="Proteomes" id="UP000007464"/>
    </source>
</evidence>
<feature type="domain" description="Thiamine pyrophosphate enzyme central" evidence="15">
    <location>
        <begin position="203"/>
        <end position="332"/>
    </location>
</feature>
<evidence type="ECO:0000256" key="7">
    <source>
        <dbReference type="ARBA" id="ARBA00022679"/>
    </source>
</evidence>
<dbReference type="SUPFAM" id="SSF52467">
    <property type="entry name" value="DHS-like NAD/FAD-binding domain"/>
    <property type="match status" value="1"/>
</dbReference>
<dbReference type="InterPro" id="IPR012000">
    <property type="entry name" value="Thiamin_PyroP_enz_cen_dom"/>
</dbReference>
<organism evidence="18 19">
    <name type="scientific">Blochmanniella vafra (strain BVAF)</name>
    <dbReference type="NCBI Taxonomy" id="859654"/>
    <lineage>
        <taxon>Bacteria</taxon>
        <taxon>Pseudomonadati</taxon>
        <taxon>Pseudomonadota</taxon>
        <taxon>Gammaproteobacteria</taxon>
        <taxon>Enterobacterales</taxon>
        <taxon>Enterobacteriaceae</taxon>
        <taxon>ant endosymbionts</taxon>
        <taxon>Candidatus Blochmanniella</taxon>
    </lineage>
</organism>
<dbReference type="Proteomes" id="UP000007464">
    <property type="component" value="Chromosome"/>
</dbReference>
<dbReference type="InterPro" id="IPR012846">
    <property type="entry name" value="Acetolactate_synth_lsu"/>
</dbReference>
<dbReference type="GO" id="GO:0009097">
    <property type="term" value="P:isoleucine biosynthetic process"/>
    <property type="evidence" value="ECO:0007669"/>
    <property type="project" value="UniProtKB-UniPathway"/>
</dbReference>
<evidence type="ECO:0000259" key="16">
    <source>
        <dbReference type="Pfam" id="PF02775"/>
    </source>
</evidence>
<evidence type="ECO:0000256" key="3">
    <source>
        <dbReference type="ARBA" id="ARBA00007812"/>
    </source>
</evidence>
<evidence type="ECO:0000256" key="9">
    <source>
        <dbReference type="ARBA" id="ARBA00022827"/>
    </source>
</evidence>
<dbReference type="PANTHER" id="PTHR18968">
    <property type="entry name" value="THIAMINE PYROPHOSPHATE ENZYMES"/>
    <property type="match status" value="1"/>
</dbReference>
<evidence type="ECO:0000256" key="13">
    <source>
        <dbReference type="ARBA" id="ARBA00048670"/>
    </source>
</evidence>
<comment type="cofactor">
    <cofactor evidence="14">
        <name>thiamine diphosphate</name>
        <dbReference type="ChEBI" id="CHEBI:58937"/>
    </cofactor>
    <text evidence="14">Binds 1 thiamine pyrophosphate per subunit.</text>
</comment>
<reference evidence="18 19" key="1">
    <citation type="journal article" date="2010" name="BMC Genomics">
        <title>Unprecedented loss of ammonia assimilation capability in a urease-encoding bacterial mutualist.</title>
        <authorList>
            <person name="Williams L.E."/>
            <person name="Wernegreen J.J."/>
        </authorList>
    </citation>
    <scope>NUCLEOTIDE SEQUENCE [LARGE SCALE GENOMIC DNA]</scope>
    <source>
        <strain evidence="18 19">BVAF</strain>
    </source>
</reference>
<dbReference type="FunFam" id="3.40.50.970:FF:000016">
    <property type="entry name" value="Acetolactate synthase"/>
    <property type="match status" value="1"/>
</dbReference>
<evidence type="ECO:0000256" key="12">
    <source>
        <dbReference type="ARBA" id="ARBA00023304"/>
    </source>
</evidence>
<evidence type="ECO:0000256" key="4">
    <source>
        <dbReference type="ARBA" id="ARBA00013145"/>
    </source>
</evidence>
<proteinExistence type="inferred from homology"/>
<dbReference type="OrthoDB" id="9785953at2"/>
<comment type="pathway">
    <text evidence="1 14">Amino-acid biosynthesis; L-isoleucine biosynthesis; L-isoleucine from 2-oxobutanoate: step 1/4.</text>
</comment>
<dbReference type="EC" id="2.2.1.6" evidence="4 14"/>
<evidence type="ECO:0000256" key="8">
    <source>
        <dbReference type="ARBA" id="ARBA00022723"/>
    </source>
</evidence>
<evidence type="ECO:0000256" key="2">
    <source>
        <dbReference type="ARBA" id="ARBA00005025"/>
    </source>
</evidence>
<evidence type="ECO:0000313" key="18">
    <source>
        <dbReference type="EMBL" id="ADV33969.1"/>
    </source>
</evidence>
<dbReference type="InterPro" id="IPR039368">
    <property type="entry name" value="AHAS_TPP"/>
</dbReference>
<evidence type="ECO:0000256" key="1">
    <source>
        <dbReference type="ARBA" id="ARBA00004974"/>
    </source>
</evidence>
<dbReference type="Pfam" id="PF02775">
    <property type="entry name" value="TPP_enzyme_C"/>
    <property type="match status" value="1"/>
</dbReference>
<name>E8Q6K0_BLOVB</name>
<dbReference type="HOGENOM" id="CLU_013748_1_2_6"/>
<dbReference type="InterPro" id="IPR029061">
    <property type="entry name" value="THDP-binding"/>
</dbReference>
<evidence type="ECO:0000256" key="6">
    <source>
        <dbReference type="ARBA" id="ARBA00022630"/>
    </source>
</evidence>
<dbReference type="Pfam" id="PF02776">
    <property type="entry name" value="TPP_enzyme_N"/>
    <property type="match status" value="1"/>
</dbReference>
<dbReference type="UniPathway" id="UPA00049">
    <property type="reaction ID" value="UER00059"/>
</dbReference>
<dbReference type="STRING" id="859654.BVAF_595"/>
<dbReference type="InterPro" id="IPR029035">
    <property type="entry name" value="DHS-like_NAD/FAD-binding_dom"/>
</dbReference>
<feature type="domain" description="Thiamine pyrophosphate enzyme TPP-binding" evidence="16">
    <location>
        <begin position="386"/>
        <end position="533"/>
    </location>
</feature>
<evidence type="ECO:0000256" key="14">
    <source>
        <dbReference type="RuleBase" id="RU003591"/>
    </source>
</evidence>
<dbReference type="Gene3D" id="3.40.50.970">
    <property type="match status" value="2"/>
</dbReference>
<evidence type="ECO:0000256" key="10">
    <source>
        <dbReference type="ARBA" id="ARBA00022842"/>
    </source>
</evidence>
<comment type="catalytic activity">
    <reaction evidence="13 14">
        <text>2 pyruvate + H(+) = (2S)-2-acetolactate + CO2</text>
        <dbReference type="Rhea" id="RHEA:25249"/>
        <dbReference type="ChEBI" id="CHEBI:15361"/>
        <dbReference type="ChEBI" id="CHEBI:15378"/>
        <dbReference type="ChEBI" id="CHEBI:16526"/>
        <dbReference type="ChEBI" id="CHEBI:58476"/>
        <dbReference type="EC" id="2.2.1.6"/>
    </reaction>
</comment>
<comment type="similarity">
    <text evidence="3 14">Belongs to the TPP enzyme family.</text>
</comment>
<dbReference type="GO" id="GO:0030976">
    <property type="term" value="F:thiamine pyrophosphate binding"/>
    <property type="evidence" value="ECO:0007669"/>
    <property type="project" value="UniProtKB-UniRule"/>
</dbReference>
<keyword evidence="10 14" id="KW-0460">Magnesium</keyword>
<evidence type="ECO:0000256" key="5">
    <source>
        <dbReference type="ARBA" id="ARBA00022605"/>
    </source>
</evidence>
<dbReference type="EMBL" id="CP002189">
    <property type="protein sequence ID" value="ADV33969.1"/>
    <property type="molecule type" value="Genomic_DNA"/>
</dbReference>
<dbReference type="AlphaFoldDB" id="E8Q6K0"/>
<keyword evidence="19" id="KW-1185">Reference proteome</keyword>
<dbReference type="GO" id="GO:0009099">
    <property type="term" value="P:L-valine biosynthetic process"/>
    <property type="evidence" value="ECO:0007669"/>
    <property type="project" value="UniProtKB-UniPathway"/>
</dbReference>
<keyword evidence="5 14" id="KW-0028">Amino-acid biosynthesis</keyword>
<dbReference type="CDD" id="cd02015">
    <property type="entry name" value="TPP_AHAS"/>
    <property type="match status" value="1"/>
</dbReference>
<evidence type="ECO:0000259" key="17">
    <source>
        <dbReference type="Pfam" id="PF02776"/>
    </source>
</evidence>
<comment type="pathway">
    <text evidence="2 14">Amino-acid biosynthesis; L-valine biosynthesis; L-valine from pyruvate: step 1/4.</text>
</comment>
<dbReference type="UniPathway" id="UPA00047">
    <property type="reaction ID" value="UER00055"/>
</dbReference>
<comment type="cofactor">
    <cofactor evidence="14">
        <name>Mg(2+)</name>
        <dbReference type="ChEBI" id="CHEBI:18420"/>
    </cofactor>
    <text evidence="14">Binds 1 Mg(2+) ion per subunit.</text>
</comment>
<dbReference type="PROSITE" id="PS00187">
    <property type="entry name" value="TPP_ENZYMES"/>
    <property type="match status" value="1"/>
</dbReference>
<dbReference type="GO" id="GO:0005948">
    <property type="term" value="C:acetolactate synthase complex"/>
    <property type="evidence" value="ECO:0007669"/>
    <property type="project" value="TreeGrafter"/>
</dbReference>
<dbReference type="CDD" id="cd07035">
    <property type="entry name" value="TPP_PYR_POX_like"/>
    <property type="match status" value="1"/>
</dbReference>
<dbReference type="NCBIfam" id="NF006524">
    <property type="entry name" value="PRK08978.1"/>
    <property type="match status" value="1"/>
</dbReference>
<dbReference type="GO" id="GO:0000287">
    <property type="term" value="F:magnesium ion binding"/>
    <property type="evidence" value="ECO:0007669"/>
    <property type="project" value="UniProtKB-UniRule"/>
</dbReference>